<evidence type="ECO:0000313" key="3">
    <source>
        <dbReference type="Proteomes" id="UP000005631"/>
    </source>
</evidence>
<dbReference type="HOGENOM" id="CLU_1720534_0_0_10"/>
<proteinExistence type="predicted"/>
<dbReference type="OrthoDB" id="1524706at2"/>
<protein>
    <submittedName>
        <fullName evidence="2">Uncharacterized protein</fullName>
    </submittedName>
</protein>
<sequence>MDFNITTALVGLGILVVCLIPILWLHYTSNQANKKLQTQFKEAATQAGVNISQSDTWNKIYSIGIDETSKKLFYTKLNGHGLETTQIDLRNMKSCTIAKEMDGPNLEKIHLAIQLKNAPQQKLEFYDSDILPSVSEEYILAEKWVRSIEKVK</sequence>
<keyword evidence="3" id="KW-1185">Reference proteome</keyword>
<dbReference type="Proteomes" id="UP000005631">
    <property type="component" value="Chromosome"/>
</dbReference>
<reference evidence="2 3" key="1">
    <citation type="journal article" date="2012" name="Stand. Genomic Sci.">
        <title>Genome sequence of the orange-pigmented seawater bacterium Owenweeksia hongkongensis type strain (UST20020801(T)).</title>
        <authorList>
            <person name="Riedel T."/>
            <person name="Held B."/>
            <person name="Nolan M."/>
            <person name="Lucas S."/>
            <person name="Lapidus A."/>
            <person name="Tice H."/>
            <person name="Del Rio T.G."/>
            <person name="Cheng J.F."/>
            <person name="Han C."/>
            <person name="Tapia R."/>
            <person name="Goodwin L.A."/>
            <person name="Pitluck S."/>
            <person name="Liolios K."/>
            <person name="Mavromatis K."/>
            <person name="Pagani I."/>
            <person name="Ivanova N."/>
            <person name="Mikhailova N."/>
            <person name="Pati A."/>
            <person name="Chen A."/>
            <person name="Palaniappan K."/>
            <person name="Rohde M."/>
            <person name="Tindall B.J."/>
            <person name="Detter J.C."/>
            <person name="Goker M."/>
            <person name="Woyke T."/>
            <person name="Bristow J."/>
            <person name="Eisen J.A."/>
            <person name="Markowitz V."/>
            <person name="Hugenholtz P."/>
            <person name="Klenk H.P."/>
            <person name="Kyrpides N.C."/>
        </authorList>
    </citation>
    <scope>NUCLEOTIDE SEQUENCE</scope>
    <source>
        <strain evidence="3">DSM 17368 / JCM 12287 / NRRL B-23963</strain>
    </source>
</reference>
<dbReference type="EMBL" id="CP003156">
    <property type="protein sequence ID" value="AEV34390.1"/>
    <property type="molecule type" value="Genomic_DNA"/>
</dbReference>
<feature type="transmembrane region" description="Helical" evidence="1">
    <location>
        <begin position="6"/>
        <end position="27"/>
    </location>
</feature>
<keyword evidence="1" id="KW-0472">Membrane</keyword>
<keyword evidence="1" id="KW-0812">Transmembrane</keyword>
<dbReference type="RefSeq" id="WP_014203737.1">
    <property type="nucleotide sequence ID" value="NC_016599.1"/>
</dbReference>
<evidence type="ECO:0000313" key="2">
    <source>
        <dbReference type="EMBL" id="AEV34390.1"/>
    </source>
</evidence>
<accession>G8R5S4</accession>
<dbReference type="AlphaFoldDB" id="G8R5S4"/>
<gene>
    <name evidence="2" type="ordered locus">Oweho_3441</name>
</gene>
<name>G8R5S4_OWEHD</name>
<organism evidence="2 3">
    <name type="scientific">Owenweeksia hongkongensis (strain DSM 17368 / CIP 108786 / JCM 12287 / NRRL B-23963 / UST20020801)</name>
    <dbReference type="NCBI Taxonomy" id="926562"/>
    <lineage>
        <taxon>Bacteria</taxon>
        <taxon>Pseudomonadati</taxon>
        <taxon>Bacteroidota</taxon>
        <taxon>Flavobacteriia</taxon>
        <taxon>Flavobacteriales</taxon>
        <taxon>Owenweeksiaceae</taxon>
        <taxon>Owenweeksia</taxon>
    </lineage>
</organism>
<dbReference type="KEGG" id="oho:Oweho_3441"/>
<keyword evidence="1" id="KW-1133">Transmembrane helix</keyword>
<evidence type="ECO:0000256" key="1">
    <source>
        <dbReference type="SAM" id="Phobius"/>
    </source>
</evidence>